<sequence length="88" mass="10362">FNENLSLELENIEKRKTIPLTKGEWLAFFFVPVNPNWRLNPKSANQIEFERYKKFGFEKKVEQAEKARIAGILFYLLIILVAIIISSF</sequence>
<organism evidence="2 3">
    <name type="scientific">Gelatiniphilus marinus</name>
    <dbReference type="NCBI Taxonomy" id="1759464"/>
    <lineage>
        <taxon>Bacteria</taxon>
        <taxon>Pseudomonadati</taxon>
        <taxon>Bacteroidota</taxon>
        <taxon>Flavobacteriia</taxon>
        <taxon>Flavobacteriales</taxon>
        <taxon>Flavobacteriaceae</taxon>
        <taxon>Gelatiniphilus</taxon>
    </lineage>
</organism>
<dbReference type="EMBL" id="JBHULK010000026">
    <property type="protein sequence ID" value="MFD2536636.1"/>
    <property type="molecule type" value="Genomic_DNA"/>
</dbReference>
<comment type="caution">
    <text evidence="2">The sequence shown here is derived from an EMBL/GenBank/DDBJ whole genome shotgun (WGS) entry which is preliminary data.</text>
</comment>
<dbReference type="RefSeq" id="WP_388021255.1">
    <property type="nucleotide sequence ID" value="NZ_JBHUDT010000026.1"/>
</dbReference>
<reference evidence="3" key="1">
    <citation type="journal article" date="2019" name="Int. J. Syst. Evol. Microbiol.">
        <title>The Global Catalogue of Microorganisms (GCM) 10K type strain sequencing project: providing services to taxonomists for standard genome sequencing and annotation.</title>
        <authorList>
            <consortium name="The Broad Institute Genomics Platform"/>
            <consortium name="The Broad Institute Genome Sequencing Center for Infectious Disease"/>
            <person name="Wu L."/>
            <person name="Ma J."/>
        </authorList>
    </citation>
    <scope>NUCLEOTIDE SEQUENCE [LARGE SCALE GENOMIC DNA]</scope>
    <source>
        <strain evidence="3">KCTC 42903</strain>
    </source>
</reference>
<gene>
    <name evidence="2" type="ORF">ACFSQS_16135</name>
</gene>
<feature type="transmembrane region" description="Helical" evidence="1">
    <location>
        <begin position="69"/>
        <end position="87"/>
    </location>
</feature>
<evidence type="ECO:0000256" key="1">
    <source>
        <dbReference type="SAM" id="Phobius"/>
    </source>
</evidence>
<protein>
    <recommendedName>
        <fullName evidence="4">DUF5808 domain-containing protein</fullName>
    </recommendedName>
</protein>
<evidence type="ECO:0000313" key="2">
    <source>
        <dbReference type="EMBL" id="MFD2536636.1"/>
    </source>
</evidence>
<feature type="non-terminal residue" evidence="2">
    <location>
        <position position="1"/>
    </location>
</feature>
<keyword evidence="1" id="KW-1133">Transmembrane helix</keyword>
<name>A0ABW5JWM9_9FLAO</name>
<evidence type="ECO:0000313" key="3">
    <source>
        <dbReference type="Proteomes" id="UP001597441"/>
    </source>
</evidence>
<evidence type="ECO:0008006" key="4">
    <source>
        <dbReference type="Google" id="ProtNLM"/>
    </source>
</evidence>
<dbReference type="Proteomes" id="UP001597441">
    <property type="component" value="Unassembled WGS sequence"/>
</dbReference>
<proteinExistence type="predicted"/>
<keyword evidence="1" id="KW-0812">Transmembrane</keyword>
<keyword evidence="1" id="KW-0472">Membrane</keyword>
<accession>A0ABW5JWM9</accession>
<keyword evidence="3" id="KW-1185">Reference proteome</keyword>